<evidence type="ECO:0000256" key="1">
    <source>
        <dbReference type="SAM" id="Phobius"/>
    </source>
</evidence>
<gene>
    <name evidence="2" type="ORF">FGU65_05460</name>
</gene>
<accession>A0ABT8M8T8</accession>
<sequence>MTDTYAIRFYRIYDAGDLIDLDLLERRLAVGHTTARARFTRVSPKSVSMGAPPLVMELPPVRVTIEGREWQMGTVARIYDIGAISLCFTLEEEQGTPAALQVTALQFAGQKGFDPLYAAFLDEIRQVLAPHIGDIPLDPDFYEDYTIHITDRTDPALDPVVVLLGEDIAYSAQTRDDTLKYSSSYGAADRTILSWDAALLIGPASPGDLIDLIDLIEYALVQTLEFRYYDRVLTVQMERMYDDIEAAEKRTRFVRTSRYHGIMTRLMETQADISEITDKVDNLIKITEDVYYARVYAMALSVLRISQWRASVDRRIAVIHRNYTMLSDEVNIHHSHFLEVVIILLIAFEIFFLLLERLGAA</sequence>
<keyword evidence="1" id="KW-0812">Transmembrane</keyword>
<feature type="transmembrane region" description="Helical" evidence="1">
    <location>
        <begin position="336"/>
        <end position="355"/>
    </location>
</feature>
<evidence type="ECO:0000313" key="2">
    <source>
        <dbReference type="EMBL" id="MDN7024342.1"/>
    </source>
</evidence>
<keyword evidence="1" id="KW-0472">Membrane</keyword>
<dbReference type="RefSeq" id="WP_301663441.1">
    <property type="nucleotide sequence ID" value="NZ_VCYH01000003.1"/>
</dbReference>
<dbReference type="EMBL" id="VCYH01000003">
    <property type="protein sequence ID" value="MDN7024342.1"/>
    <property type="molecule type" value="Genomic_DNA"/>
</dbReference>
<protein>
    <recommendedName>
        <fullName evidence="4">DUF155 domain-containing protein</fullName>
    </recommendedName>
</protein>
<dbReference type="Proteomes" id="UP001168338">
    <property type="component" value="Unassembled WGS sequence"/>
</dbReference>
<evidence type="ECO:0008006" key="4">
    <source>
        <dbReference type="Google" id="ProtNLM"/>
    </source>
</evidence>
<evidence type="ECO:0000313" key="3">
    <source>
        <dbReference type="Proteomes" id="UP001168338"/>
    </source>
</evidence>
<reference evidence="2" key="1">
    <citation type="submission" date="2019-05" db="EMBL/GenBank/DDBJ databases">
        <title>Methanoculleus sp. FWC-SCC1, a methanogenic archaeon isolated from deep marine cold seep.</title>
        <authorList>
            <person name="Chen Y.-W."/>
            <person name="Chen S.-C."/>
            <person name="Teng N.-H."/>
            <person name="Lai M.-C."/>
        </authorList>
    </citation>
    <scope>NUCLEOTIDE SEQUENCE</scope>
    <source>
        <strain evidence="2">FWC-SCC1</strain>
    </source>
</reference>
<proteinExistence type="predicted"/>
<comment type="caution">
    <text evidence="2">The sequence shown here is derived from an EMBL/GenBank/DDBJ whole genome shotgun (WGS) entry which is preliminary data.</text>
</comment>
<organism evidence="2 3">
    <name type="scientific">Methanoculleus frigidifontis</name>
    <dbReference type="NCBI Taxonomy" id="2584085"/>
    <lineage>
        <taxon>Archaea</taxon>
        <taxon>Methanobacteriati</taxon>
        <taxon>Methanobacteriota</taxon>
        <taxon>Stenosarchaea group</taxon>
        <taxon>Methanomicrobia</taxon>
        <taxon>Methanomicrobiales</taxon>
        <taxon>Methanomicrobiaceae</taxon>
        <taxon>Methanoculleus</taxon>
    </lineage>
</organism>
<keyword evidence="3" id="KW-1185">Reference proteome</keyword>
<keyword evidence="1" id="KW-1133">Transmembrane helix</keyword>
<name>A0ABT8M8T8_9EURY</name>